<protein>
    <submittedName>
        <fullName evidence="2">Uncharacterized protein</fullName>
    </submittedName>
</protein>
<reference evidence="2" key="1">
    <citation type="submission" date="2019-08" db="EMBL/GenBank/DDBJ databases">
        <authorList>
            <person name="Kucharzyk K."/>
            <person name="Murdoch R.W."/>
            <person name="Higgins S."/>
            <person name="Loffler F."/>
        </authorList>
    </citation>
    <scope>NUCLEOTIDE SEQUENCE</scope>
</reference>
<evidence type="ECO:0000256" key="1">
    <source>
        <dbReference type="SAM" id="MobiDB-lite"/>
    </source>
</evidence>
<gene>
    <name evidence="2" type="ORF">SDC9_124397</name>
</gene>
<name>A0A645CKC9_9ZZZZ</name>
<dbReference type="AlphaFoldDB" id="A0A645CKC9"/>
<accession>A0A645CKC9</accession>
<evidence type="ECO:0000313" key="2">
    <source>
        <dbReference type="EMBL" id="MPM77394.1"/>
    </source>
</evidence>
<proteinExistence type="predicted"/>
<organism evidence="2">
    <name type="scientific">bioreactor metagenome</name>
    <dbReference type="NCBI Taxonomy" id="1076179"/>
    <lineage>
        <taxon>unclassified sequences</taxon>
        <taxon>metagenomes</taxon>
        <taxon>ecological metagenomes</taxon>
    </lineage>
</organism>
<comment type="caution">
    <text evidence="2">The sequence shown here is derived from an EMBL/GenBank/DDBJ whole genome shotgun (WGS) entry which is preliminary data.</text>
</comment>
<feature type="region of interest" description="Disordered" evidence="1">
    <location>
        <begin position="29"/>
        <end position="48"/>
    </location>
</feature>
<feature type="compositionally biased region" description="Basic and acidic residues" evidence="1">
    <location>
        <begin position="33"/>
        <end position="45"/>
    </location>
</feature>
<feature type="compositionally biased region" description="Basic and acidic residues" evidence="1">
    <location>
        <begin position="61"/>
        <end position="81"/>
    </location>
</feature>
<feature type="region of interest" description="Disordered" evidence="1">
    <location>
        <begin position="61"/>
        <end position="90"/>
    </location>
</feature>
<dbReference type="EMBL" id="VSSQ01027915">
    <property type="protein sequence ID" value="MPM77394.1"/>
    <property type="molecule type" value="Genomic_DNA"/>
</dbReference>
<sequence>MVVQPETEVHDHVLAHPVHQVLVAVGGDALPGEEGHQEEGKDVEHGQIPGDENVVHHVFEEPGRNHVAGRGKEHAPHRPEKPFPVGAGAGKEPKVDRFLSRAFAALPHCHQAHTGTVILSISSAIRTAAP</sequence>